<dbReference type="Proteomes" id="UP000186914">
    <property type="component" value="Unassembled WGS sequence"/>
</dbReference>
<dbReference type="AlphaFoldDB" id="A0A1N7ENA4"/>
<evidence type="ECO:0000313" key="1">
    <source>
        <dbReference type="EMBL" id="SIR89395.1"/>
    </source>
</evidence>
<dbReference type="OrthoDB" id="275390at2157"/>
<accession>A0A1N7ENA4</accession>
<dbReference type="EMBL" id="FTNO01000006">
    <property type="protein sequence ID" value="SIR89395.1"/>
    <property type="molecule type" value="Genomic_DNA"/>
</dbReference>
<sequence>MSVVVLDANAVIMHGRAFPDRVRTAVEKGSTLILPRSVKQELVDDILANDDAPVNHRASARAIQDLVDEGFLVLRTPDFETYSGIIDEARRRIADDTLPEHTVKADQYIPALVCGLATDNTVHLVTADTKLRTIVQDIAARNGVTENLILRDPLTVL</sequence>
<name>A0A1N7ENA4_9EURY</name>
<proteinExistence type="predicted"/>
<reference evidence="2" key="1">
    <citation type="submission" date="2017-01" db="EMBL/GenBank/DDBJ databases">
        <authorList>
            <person name="Varghese N."/>
            <person name="Submissions S."/>
        </authorList>
    </citation>
    <scope>NUCLEOTIDE SEQUENCE [LARGE SCALE GENOMIC DNA]</scope>
    <source>
        <strain evidence="2">CGMCC 1.7737</strain>
    </source>
</reference>
<dbReference type="Pfam" id="PF26425">
    <property type="entry name" value="PIN_halo"/>
    <property type="match status" value="1"/>
</dbReference>
<gene>
    <name evidence="1" type="ORF">SAMN05421858_4414</name>
</gene>
<protein>
    <recommendedName>
        <fullName evidence="3">PIN domain-containing protein</fullName>
    </recommendedName>
</protein>
<dbReference type="InterPro" id="IPR058703">
    <property type="entry name" value="PIN-containing"/>
</dbReference>
<keyword evidence="2" id="KW-1185">Reference proteome</keyword>
<organism evidence="1 2">
    <name type="scientific">Haladaptatus litoreus</name>
    <dbReference type="NCBI Taxonomy" id="553468"/>
    <lineage>
        <taxon>Archaea</taxon>
        <taxon>Methanobacteriati</taxon>
        <taxon>Methanobacteriota</taxon>
        <taxon>Stenosarchaea group</taxon>
        <taxon>Halobacteria</taxon>
        <taxon>Halobacteriales</taxon>
        <taxon>Haladaptataceae</taxon>
        <taxon>Haladaptatus</taxon>
    </lineage>
</organism>
<dbReference type="RefSeq" id="WP_076432655.1">
    <property type="nucleotide sequence ID" value="NZ_FTNO01000006.1"/>
</dbReference>
<evidence type="ECO:0008006" key="3">
    <source>
        <dbReference type="Google" id="ProtNLM"/>
    </source>
</evidence>
<evidence type="ECO:0000313" key="2">
    <source>
        <dbReference type="Proteomes" id="UP000186914"/>
    </source>
</evidence>